<feature type="compositionally biased region" description="Polar residues" evidence="15">
    <location>
        <begin position="422"/>
        <end position="432"/>
    </location>
</feature>
<gene>
    <name evidence="17" type="ORF">BD410DRAFT_722065</name>
</gene>
<evidence type="ECO:0000256" key="15">
    <source>
        <dbReference type="SAM" id="MobiDB-lite"/>
    </source>
</evidence>
<evidence type="ECO:0000256" key="8">
    <source>
        <dbReference type="ARBA" id="ARBA00022946"/>
    </source>
</evidence>
<keyword evidence="7 14" id="KW-0653">Protein transport</keyword>
<evidence type="ECO:0000256" key="14">
    <source>
        <dbReference type="RuleBase" id="RU365079"/>
    </source>
</evidence>
<feature type="compositionally biased region" description="Pro residues" evidence="15">
    <location>
        <begin position="39"/>
        <end position="51"/>
    </location>
</feature>
<feature type="region of interest" description="Disordered" evidence="15">
    <location>
        <begin position="420"/>
        <end position="465"/>
    </location>
</feature>
<keyword evidence="6" id="KW-0999">Mitochondrion inner membrane</keyword>
<keyword evidence="12" id="KW-0472">Membrane</keyword>
<comment type="function">
    <text evidence="14">Essential component of the TIM23 complex, a complex that mediates the translocation of transit peptide-containing proteins across the mitochondrial inner membrane.</text>
</comment>
<dbReference type="GO" id="GO:0005744">
    <property type="term" value="C:TIM23 mitochondrial import inner membrane translocase complex"/>
    <property type="evidence" value="ECO:0007669"/>
    <property type="project" value="UniProtKB-UniRule"/>
</dbReference>
<dbReference type="Gene3D" id="3.40.50.1000">
    <property type="entry name" value="HAD superfamily/HAD-like"/>
    <property type="match status" value="1"/>
</dbReference>
<dbReference type="InterPro" id="IPR023214">
    <property type="entry name" value="HAD_sf"/>
</dbReference>
<dbReference type="InterPro" id="IPR036412">
    <property type="entry name" value="HAD-like_sf"/>
</dbReference>
<keyword evidence="10 14" id="KW-0811">Translocation</keyword>
<comment type="subunit">
    <text evidence="13">Component of the TIM23 complex, at least composed of TIM23, TIM17 and TIM50. Interacts with preproteins in transit.</text>
</comment>
<name>A0A4Y7Q673_9AGAM</name>
<dbReference type="SMART" id="SM00577">
    <property type="entry name" value="CPDc"/>
    <property type="match status" value="1"/>
</dbReference>
<dbReference type="InterPro" id="IPR050365">
    <property type="entry name" value="TIM50"/>
</dbReference>
<dbReference type="InterPro" id="IPR004274">
    <property type="entry name" value="FCP1_dom"/>
</dbReference>
<dbReference type="SUPFAM" id="SSF56784">
    <property type="entry name" value="HAD-like"/>
    <property type="match status" value="1"/>
</dbReference>
<feature type="region of interest" description="Disordered" evidence="15">
    <location>
        <begin position="24"/>
        <end position="85"/>
    </location>
</feature>
<keyword evidence="4 14" id="KW-0813">Transport</keyword>
<dbReference type="STRING" id="50990.A0A4Y7Q673"/>
<dbReference type="FunFam" id="3.40.50.1000:FF:000019">
    <property type="entry name" value="Mitochondrial import inner membrane translocase subunit TIM50"/>
    <property type="match status" value="1"/>
</dbReference>
<evidence type="ECO:0000256" key="7">
    <source>
        <dbReference type="ARBA" id="ARBA00022927"/>
    </source>
</evidence>
<reference evidence="17 18" key="1">
    <citation type="submission" date="2018-06" db="EMBL/GenBank/DDBJ databases">
        <title>A transcriptomic atlas of mushroom development highlights an independent origin of complex multicellularity.</title>
        <authorList>
            <consortium name="DOE Joint Genome Institute"/>
            <person name="Krizsan K."/>
            <person name="Almasi E."/>
            <person name="Merenyi Z."/>
            <person name="Sahu N."/>
            <person name="Viragh M."/>
            <person name="Koszo T."/>
            <person name="Mondo S."/>
            <person name="Kiss B."/>
            <person name="Balint B."/>
            <person name="Kues U."/>
            <person name="Barry K."/>
            <person name="Hegedus J.C."/>
            <person name="Henrissat B."/>
            <person name="Johnson J."/>
            <person name="Lipzen A."/>
            <person name="Ohm R."/>
            <person name="Nagy I."/>
            <person name="Pangilinan J."/>
            <person name="Yan J."/>
            <person name="Xiong Y."/>
            <person name="Grigoriev I.V."/>
            <person name="Hibbett D.S."/>
            <person name="Nagy L.G."/>
        </authorList>
    </citation>
    <scope>NUCLEOTIDE SEQUENCE [LARGE SCALE GENOMIC DNA]</scope>
    <source>
        <strain evidence="17 18">SZMC22713</strain>
    </source>
</reference>
<evidence type="ECO:0000256" key="1">
    <source>
        <dbReference type="ARBA" id="ARBA00004434"/>
    </source>
</evidence>
<dbReference type="VEuPathDB" id="FungiDB:BD410DRAFT_722065"/>
<keyword evidence="18" id="KW-1185">Reference proteome</keyword>
<keyword evidence="9" id="KW-1133">Transmembrane helix</keyword>
<evidence type="ECO:0000313" key="18">
    <source>
        <dbReference type="Proteomes" id="UP000294933"/>
    </source>
</evidence>
<evidence type="ECO:0000256" key="13">
    <source>
        <dbReference type="ARBA" id="ARBA00065975"/>
    </source>
</evidence>
<evidence type="ECO:0000256" key="5">
    <source>
        <dbReference type="ARBA" id="ARBA00022692"/>
    </source>
</evidence>
<accession>A0A4Y7Q673</accession>
<evidence type="ECO:0000313" key="17">
    <source>
        <dbReference type="EMBL" id="TDL22925.1"/>
    </source>
</evidence>
<feature type="compositionally biased region" description="Basic and acidic residues" evidence="15">
    <location>
        <begin position="447"/>
        <end position="457"/>
    </location>
</feature>
<keyword evidence="11 14" id="KW-0496">Mitochondrion</keyword>
<protein>
    <recommendedName>
        <fullName evidence="3 14">Mitochondrial import inner membrane translocase subunit TIM50</fullName>
    </recommendedName>
</protein>
<dbReference type="OrthoDB" id="287041at2759"/>
<sequence>MQSVLLTRLPFRRANFILTARYLATKPPNSPPNHAKPIEPTPEPPTPPEPTPDASSPSSLSLDFSPEEKQTRTGAKSSKQSLSSIERKRRVMGRVTLAMLGLGLLGGGFYLGRQWDEEELKERKMTLNSAPSTRWGRTKSRFSDLFDFFSKPQWQELLPPPVPPFQKPYTLLLSIDDLLVTSTWDRQHGWRTAKRPGVDYFLAYMAQFYEIVVFTSQYYYTALPVLEKLDPYNYFITYKLFRESTRSINGQIVKDLSYLNRDLSKVIMMDTNPEHISANPENAVIMPKWKGDPKDKGLVAMIPFLESIAFYKPQDVRPILTAYQGKDIPLEYAKTEAEGKRNFLEEWRKSGKAPSSTSFTLSGLFGGSNVRLFISDSKSSEPLTYLEQKRKEAQLQYLEEMKYLEENKPHLDKLIEEDRQAQAAQMSGNLLSVISGIASGKPPAPPEKPDDKSEEPKSSSSKPIS</sequence>
<dbReference type="PANTHER" id="PTHR12210">
    <property type="entry name" value="DULLARD PROTEIN PHOSPHATASE"/>
    <property type="match status" value="1"/>
</dbReference>
<dbReference type="Pfam" id="PF03031">
    <property type="entry name" value="NIF"/>
    <property type="match status" value="1"/>
</dbReference>
<evidence type="ECO:0000259" key="16">
    <source>
        <dbReference type="PROSITE" id="PS50969"/>
    </source>
</evidence>
<keyword evidence="5" id="KW-0812">Transmembrane</keyword>
<feature type="compositionally biased region" description="Low complexity" evidence="15">
    <location>
        <begin position="52"/>
        <end position="64"/>
    </location>
</feature>
<dbReference type="Proteomes" id="UP000294933">
    <property type="component" value="Unassembled WGS sequence"/>
</dbReference>
<dbReference type="EMBL" id="ML170172">
    <property type="protein sequence ID" value="TDL22925.1"/>
    <property type="molecule type" value="Genomic_DNA"/>
</dbReference>
<evidence type="ECO:0000256" key="6">
    <source>
        <dbReference type="ARBA" id="ARBA00022792"/>
    </source>
</evidence>
<dbReference type="AlphaFoldDB" id="A0A4Y7Q673"/>
<organism evidence="17 18">
    <name type="scientific">Rickenella mellea</name>
    <dbReference type="NCBI Taxonomy" id="50990"/>
    <lineage>
        <taxon>Eukaryota</taxon>
        <taxon>Fungi</taxon>
        <taxon>Dikarya</taxon>
        <taxon>Basidiomycota</taxon>
        <taxon>Agaricomycotina</taxon>
        <taxon>Agaricomycetes</taxon>
        <taxon>Hymenochaetales</taxon>
        <taxon>Rickenellaceae</taxon>
        <taxon>Rickenella</taxon>
    </lineage>
</organism>
<dbReference type="GO" id="GO:0015031">
    <property type="term" value="P:protein transport"/>
    <property type="evidence" value="ECO:0007669"/>
    <property type="project" value="UniProtKB-KW"/>
</dbReference>
<proteinExistence type="inferred from homology"/>
<dbReference type="PROSITE" id="PS50969">
    <property type="entry name" value="FCP1"/>
    <property type="match status" value="1"/>
</dbReference>
<evidence type="ECO:0000256" key="10">
    <source>
        <dbReference type="ARBA" id="ARBA00023010"/>
    </source>
</evidence>
<dbReference type="CDD" id="cd07521">
    <property type="entry name" value="HAD_FCP1-like"/>
    <property type="match status" value="1"/>
</dbReference>
<evidence type="ECO:0000256" key="3">
    <source>
        <dbReference type="ARBA" id="ARBA00020799"/>
    </source>
</evidence>
<feature type="compositionally biased region" description="Polar residues" evidence="15">
    <location>
        <begin position="72"/>
        <end position="84"/>
    </location>
</feature>
<comment type="similarity">
    <text evidence="2 14">Belongs to the TIM50 family.</text>
</comment>
<evidence type="ECO:0000256" key="11">
    <source>
        <dbReference type="ARBA" id="ARBA00023128"/>
    </source>
</evidence>
<evidence type="ECO:0000256" key="9">
    <source>
        <dbReference type="ARBA" id="ARBA00022989"/>
    </source>
</evidence>
<keyword evidence="8 14" id="KW-0809">Transit peptide</keyword>
<evidence type="ECO:0000256" key="12">
    <source>
        <dbReference type="ARBA" id="ARBA00023136"/>
    </source>
</evidence>
<comment type="subcellular location">
    <subcellularLocation>
        <location evidence="1 14">Mitochondrion inner membrane</location>
        <topology evidence="1 14">Single-pass membrane protein</topology>
    </subcellularLocation>
</comment>
<evidence type="ECO:0000256" key="4">
    <source>
        <dbReference type="ARBA" id="ARBA00022448"/>
    </source>
</evidence>
<feature type="domain" description="FCP1 homology" evidence="16">
    <location>
        <begin position="164"/>
        <end position="308"/>
    </location>
</feature>
<evidence type="ECO:0000256" key="2">
    <source>
        <dbReference type="ARBA" id="ARBA00006344"/>
    </source>
</evidence>